<sequence length="141" mass="15986">MSNTALETNASYETKSRKATKQRAFVIFVCVWVILIAAGITGAKLYSEHVQKQIAADVERQTAAQIAEMQKQYDDRIAKVETGYKEELSQLESKVEALNELLTFTKDNADVKTDNSNKLYTQLNEVKKKLNELQKNLDVLK</sequence>
<comment type="caution">
    <text evidence="3">The sequence shown here is derived from an EMBL/GenBank/DDBJ whole genome shotgun (WGS) entry which is preliminary data.</text>
</comment>
<feature type="coiled-coil region" evidence="1">
    <location>
        <begin position="81"/>
        <end position="136"/>
    </location>
</feature>
<accession>A0ABQ6NL88</accession>
<protein>
    <recommendedName>
        <fullName evidence="5">Kinesin</fullName>
    </recommendedName>
</protein>
<evidence type="ECO:0000256" key="2">
    <source>
        <dbReference type="SAM" id="Phobius"/>
    </source>
</evidence>
<dbReference type="Proteomes" id="UP001285921">
    <property type="component" value="Unassembled WGS sequence"/>
</dbReference>
<evidence type="ECO:0000313" key="3">
    <source>
        <dbReference type="EMBL" id="GMK45846.1"/>
    </source>
</evidence>
<reference evidence="3 4" key="1">
    <citation type="submission" date="2023-05" db="EMBL/GenBank/DDBJ databases">
        <title>Draft genome of Paenibacillus sp. CCS26.</title>
        <authorList>
            <person name="Akita H."/>
            <person name="Shinto Y."/>
            <person name="Kimura Z."/>
        </authorList>
    </citation>
    <scope>NUCLEOTIDE SEQUENCE [LARGE SCALE GENOMIC DNA]</scope>
    <source>
        <strain evidence="3 4">CCS26</strain>
    </source>
</reference>
<dbReference type="RefSeq" id="WP_116394128.1">
    <property type="nucleotide sequence ID" value="NZ_BTCL01000009.1"/>
</dbReference>
<keyword evidence="2" id="KW-0812">Transmembrane</keyword>
<dbReference type="EMBL" id="BTCL01000009">
    <property type="protein sequence ID" value="GMK45846.1"/>
    <property type="molecule type" value="Genomic_DNA"/>
</dbReference>
<keyword evidence="2" id="KW-0472">Membrane</keyword>
<feature type="transmembrane region" description="Helical" evidence="2">
    <location>
        <begin position="24"/>
        <end position="46"/>
    </location>
</feature>
<evidence type="ECO:0000313" key="4">
    <source>
        <dbReference type="Proteomes" id="UP001285921"/>
    </source>
</evidence>
<proteinExistence type="predicted"/>
<keyword evidence="4" id="KW-1185">Reference proteome</keyword>
<organism evidence="3 4">
    <name type="scientific">Paenibacillus glycanilyticus</name>
    <dbReference type="NCBI Taxonomy" id="126569"/>
    <lineage>
        <taxon>Bacteria</taxon>
        <taxon>Bacillati</taxon>
        <taxon>Bacillota</taxon>
        <taxon>Bacilli</taxon>
        <taxon>Bacillales</taxon>
        <taxon>Paenibacillaceae</taxon>
        <taxon>Paenibacillus</taxon>
    </lineage>
</organism>
<gene>
    <name evidence="3" type="ORF">PghCCS26_29740</name>
</gene>
<keyword evidence="2" id="KW-1133">Transmembrane helix</keyword>
<keyword evidence="1" id="KW-0175">Coiled coil</keyword>
<evidence type="ECO:0008006" key="5">
    <source>
        <dbReference type="Google" id="ProtNLM"/>
    </source>
</evidence>
<name>A0ABQ6NL88_9BACL</name>
<evidence type="ECO:0000256" key="1">
    <source>
        <dbReference type="SAM" id="Coils"/>
    </source>
</evidence>